<name>A0ABS3FWG4_9CYAN</name>
<evidence type="ECO:0000256" key="1">
    <source>
        <dbReference type="SAM" id="MobiDB-lite"/>
    </source>
</evidence>
<reference evidence="2 3" key="1">
    <citation type="submission" date="2021-03" db="EMBL/GenBank/DDBJ databases">
        <title>Metabolic Capacity of the Antarctic Cyanobacterium Phormidium pseudopriestleyi that Sustains Oxygenic Photosynthesis in the Presence of Hydrogen Sulfide.</title>
        <authorList>
            <person name="Lumian J.E."/>
            <person name="Jungblut A.D."/>
            <person name="Dillon M.L."/>
            <person name="Hawes I."/>
            <person name="Doran P.T."/>
            <person name="Mackey T.J."/>
            <person name="Dick G.J."/>
            <person name="Grettenberger C.L."/>
            <person name="Sumner D.Y."/>
        </authorList>
    </citation>
    <scope>NUCLEOTIDE SEQUENCE [LARGE SCALE GENOMIC DNA]</scope>
    <source>
        <strain evidence="2 3">FRX01</strain>
    </source>
</reference>
<evidence type="ECO:0000313" key="3">
    <source>
        <dbReference type="Proteomes" id="UP000664844"/>
    </source>
</evidence>
<feature type="region of interest" description="Disordered" evidence="1">
    <location>
        <begin position="46"/>
        <end position="79"/>
    </location>
</feature>
<keyword evidence="3" id="KW-1185">Reference proteome</keyword>
<sequence>MARGGLGWGPPDEALPRHALTGCDRACMEAGANLFLRASAIARHYDPTLTLPLPRSGDRKPQEGLETKPLHPPLSQSRG</sequence>
<feature type="compositionally biased region" description="Basic and acidic residues" evidence="1">
    <location>
        <begin position="56"/>
        <end position="69"/>
    </location>
</feature>
<gene>
    <name evidence="2" type="ORF">J0895_20765</name>
</gene>
<protein>
    <submittedName>
        <fullName evidence="2">Uncharacterized protein</fullName>
    </submittedName>
</protein>
<accession>A0ABS3FWG4</accession>
<dbReference type="RefSeq" id="WP_207089904.1">
    <property type="nucleotide sequence ID" value="NZ_JAFLQW010000548.1"/>
</dbReference>
<organism evidence="2 3">
    <name type="scientific">Phormidium pseudopriestleyi FRX01</name>
    <dbReference type="NCBI Taxonomy" id="1759528"/>
    <lineage>
        <taxon>Bacteria</taxon>
        <taxon>Bacillati</taxon>
        <taxon>Cyanobacteriota</taxon>
        <taxon>Cyanophyceae</taxon>
        <taxon>Oscillatoriophycideae</taxon>
        <taxon>Oscillatoriales</taxon>
        <taxon>Oscillatoriaceae</taxon>
        <taxon>Phormidium</taxon>
    </lineage>
</organism>
<proteinExistence type="predicted"/>
<dbReference type="EMBL" id="JAFLQW010000548">
    <property type="protein sequence ID" value="MBO0351465.1"/>
    <property type="molecule type" value="Genomic_DNA"/>
</dbReference>
<comment type="caution">
    <text evidence="2">The sequence shown here is derived from an EMBL/GenBank/DDBJ whole genome shotgun (WGS) entry which is preliminary data.</text>
</comment>
<dbReference type="Proteomes" id="UP000664844">
    <property type="component" value="Unassembled WGS sequence"/>
</dbReference>
<evidence type="ECO:0000313" key="2">
    <source>
        <dbReference type="EMBL" id="MBO0351465.1"/>
    </source>
</evidence>